<organism evidence="1 2">
    <name type="scientific">Leucobacter albus</name>
    <dbReference type="NCBI Taxonomy" id="272210"/>
    <lineage>
        <taxon>Bacteria</taxon>
        <taxon>Bacillati</taxon>
        <taxon>Actinomycetota</taxon>
        <taxon>Actinomycetes</taxon>
        <taxon>Micrococcales</taxon>
        <taxon>Microbacteriaceae</taxon>
        <taxon>Leucobacter</taxon>
    </lineage>
</organism>
<proteinExistence type="predicted"/>
<accession>A0ABW3TT96</accession>
<gene>
    <name evidence="1" type="ORF">ACFQ3U_14125</name>
</gene>
<dbReference type="Proteomes" id="UP001597181">
    <property type="component" value="Unassembled WGS sequence"/>
</dbReference>
<evidence type="ECO:0000313" key="2">
    <source>
        <dbReference type="Proteomes" id="UP001597181"/>
    </source>
</evidence>
<keyword evidence="2" id="KW-1185">Reference proteome</keyword>
<dbReference type="EMBL" id="JBHTLY010000007">
    <property type="protein sequence ID" value="MFD1203033.1"/>
    <property type="molecule type" value="Genomic_DNA"/>
</dbReference>
<reference evidence="2" key="1">
    <citation type="journal article" date="2019" name="Int. J. Syst. Evol. Microbiol.">
        <title>The Global Catalogue of Microorganisms (GCM) 10K type strain sequencing project: providing services to taxonomists for standard genome sequencing and annotation.</title>
        <authorList>
            <consortium name="The Broad Institute Genomics Platform"/>
            <consortium name="The Broad Institute Genome Sequencing Center for Infectious Disease"/>
            <person name="Wu L."/>
            <person name="Ma J."/>
        </authorList>
    </citation>
    <scope>NUCLEOTIDE SEQUENCE [LARGE SCALE GENOMIC DNA]</scope>
    <source>
        <strain evidence="2">CCUG 50213</strain>
    </source>
</reference>
<evidence type="ECO:0000313" key="1">
    <source>
        <dbReference type="EMBL" id="MFD1203033.1"/>
    </source>
</evidence>
<sequence length="115" mass="12721">MRDAPTDDKGEVVRADYVVLYGAGPDELTDGRYGTIPRPDSDAEYEFCVRGVSDDPGVVRLLMEKVLLTVGRKPVVPGRRADPVTVSFEKAKVDNSVSPPLHFQDAWLKFTSRRG</sequence>
<name>A0ABW3TT96_9MICO</name>
<comment type="caution">
    <text evidence="1">The sequence shown here is derived from an EMBL/GenBank/DDBJ whole genome shotgun (WGS) entry which is preliminary data.</text>
</comment>
<dbReference type="RefSeq" id="WP_343960812.1">
    <property type="nucleotide sequence ID" value="NZ_BAAAKZ010000009.1"/>
</dbReference>
<protein>
    <submittedName>
        <fullName evidence="1">Uncharacterized protein</fullName>
    </submittedName>
</protein>